<dbReference type="RefSeq" id="XP_037226582.1">
    <property type="nucleotide sequence ID" value="XM_037358672.1"/>
</dbReference>
<dbReference type="CDD" id="cd09917">
    <property type="entry name" value="F-box_SF"/>
    <property type="match status" value="1"/>
</dbReference>
<keyword evidence="2" id="KW-1185">Reference proteome</keyword>
<evidence type="ECO:0000313" key="2">
    <source>
        <dbReference type="Proteomes" id="UP000636479"/>
    </source>
</evidence>
<dbReference type="OrthoDB" id="550575at2759"/>
<dbReference type="InterPro" id="IPR036047">
    <property type="entry name" value="F-box-like_dom_sf"/>
</dbReference>
<dbReference type="SUPFAM" id="SSF81383">
    <property type="entry name" value="F-box domain"/>
    <property type="match status" value="1"/>
</dbReference>
<protein>
    <submittedName>
        <fullName evidence="1">F-box domain-containing protein</fullName>
    </submittedName>
</protein>
<name>A0A8H6WFA3_9AGAR</name>
<sequence>MSFPLSPEVTLIILSHLPLPSLSALARTSHIWHEFFETNELEVYRNAAIRHFAIPSSATFDNIETVVSQRALAGSTDWRSFCKTQLSIKQAWLGKSASSVTYHAAAGESVHGIKVDEQKGFIVVTTSGMEPELRVTDMNSGELVWALPKGYVSQSAHCEYHEGLIVFNRGSDLEVWKLVEQEGDEQVFAASSPPDEAQFRAATTANSAFPKRKFTPWALLHPPTDTTIYAFHLAYPTIVAGSNTDMYFWDVPSGSFLQTINFWAGSGELMCLALSADGIAFVSDTISLRGFSLATGLCVFDIPSTQYSYGDNSYTFEADENQAGWLPDAILKPQPVLHRLTPEIPGRLVDQFWSVRLSECGSHLVALLSSSRVIVVPFYRRVIDGVKSFREIALDIQVGSPRGTSRYLALESNRIGVATIQGIYVLSLDLDSCSDNTIPPTIVATRAAGFTAGIALNSLTSLQLGPTGIYFNWFTWPDPVFQSVHAQEVAPDEYREAAYVQALSDDRITTRAENGDETVQVFGFPHRTYSAAAYSINLAPVSLTEEIEEQ</sequence>
<comment type="caution">
    <text evidence="1">The sequence shown here is derived from an EMBL/GenBank/DDBJ whole genome shotgun (WGS) entry which is preliminary data.</text>
</comment>
<proteinExistence type="predicted"/>
<organism evidence="1 2">
    <name type="scientific">Mycena indigotica</name>
    <dbReference type="NCBI Taxonomy" id="2126181"/>
    <lineage>
        <taxon>Eukaryota</taxon>
        <taxon>Fungi</taxon>
        <taxon>Dikarya</taxon>
        <taxon>Basidiomycota</taxon>
        <taxon>Agaricomycotina</taxon>
        <taxon>Agaricomycetes</taxon>
        <taxon>Agaricomycetidae</taxon>
        <taxon>Agaricales</taxon>
        <taxon>Marasmiineae</taxon>
        <taxon>Mycenaceae</taxon>
        <taxon>Mycena</taxon>
    </lineage>
</organism>
<dbReference type="EMBL" id="JACAZF010000001">
    <property type="protein sequence ID" value="KAF7316559.1"/>
    <property type="molecule type" value="Genomic_DNA"/>
</dbReference>
<reference evidence="1" key="1">
    <citation type="submission" date="2020-05" db="EMBL/GenBank/DDBJ databases">
        <title>Mycena genomes resolve the evolution of fungal bioluminescence.</title>
        <authorList>
            <person name="Tsai I.J."/>
        </authorList>
    </citation>
    <scope>NUCLEOTIDE SEQUENCE</scope>
    <source>
        <strain evidence="1">171206Taipei</strain>
    </source>
</reference>
<gene>
    <name evidence="1" type="ORF">MIND_00175200</name>
</gene>
<dbReference type="GeneID" id="59341188"/>
<dbReference type="Gene3D" id="2.130.10.10">
    <property type="entry name" value="YVTN repeat-like/Quinoprotein amine dehydrogenase"/>
    <property type="match status" value="1"/>
</dbReference>
<dbReference type="Proteomes" id="UP000636479">
    <property type="component" value="Unassembled WGS sequence"/>
</dbReference>
<dbReference type="Gene3D" id="1.20.1280.50">
    <property type="match status" value="1"/>
</dbReference>
<evidence type="ECO:0000313" key="1">
    <source>
        <dbReference type="EMBL" id="KAF7316559.1"/>
    </source>
</evidence>
<dbReference type="AlphaFoldDB" id="A0A8H6WFA3"/>
<dbReference type="SUPFAM" id="SSF101898">
    <property type="entry name" value="NHL repeat"/>
    <property type="match status" value="1"/>
</dbReference>
<dbReference type="InterPro" id="IPR015943">
    <property type="entry name" value="WD40/YVTN_repeat-like_dom_sf"/>
</dbReference>
<accession>A0A8H6WFA3</accession>